<comment type="caution">
    <text evidence="2">The sequence shown here is derived from an EMBL/GenBank/DDBJ whole genome shotgun (WGS) entry which is preliminary data.</text>
</comment>
<reference evidence="2 3" key="1">
    <citation type="journal article" date="2018" name="Evol. Lett.">
        <title>Horizontal gene cluster transfer increased hallucinogenic mushroom diversity.</title>
        <authorList>
            <person name="Reynolds H.T."/>
            <person name="Vijayakumar V."/>
            <person name="Gluck-Thaler E."/>
            <person name="Korotkin H.B."/>
            <person name="Matheny P.B."/>
            <person name="Slot J.C."/>
        </authorList>
    </citation>
    <scope>NUCLEOTIDE SEQUENCE [LARGE SCALE GENOMIC DNA]</scope>
    <source>
        <strain evidence="2 3">SRW20</strain>
    </source>
</reference>
<accession>A0A409W704</accession>
<proteinExistence type="predicted"/>
<dbReference type="AlphaFoldDB" id="A0A409W704"/>
<dbReference type="EMBL" id="NHYE01005352">
    <property type="protein sequence ID" value="PPQ74278.1"/>
    <property type="molecule type" value="Genomic_DNA"/>
</dbReference>
<keyword evidence="3" id="KW-1185">Reference proteome</keyword>
<feature type="compositionally biased region" description="Basic and acidic residues" evidence="1">
    <location>
        <begin position="55"/>
        <end position="64"/>
    </location>
</feature>
<gene>
    <name evidence="2" type="ORF">CVT26_003902</name>
</gene>
<evidence type="ECO:0000313" key="3">
    <source>
        <dbReference type="Proteomes" id="UP000284706"/>
    </source>
</evidence>
<name>A0A409W704_9AGAR</name>
<protein>
    <submittedName>
        <fullName evidence="2">Uncharacterized protein</fullName>
    </submittedName>
</protein>
<sequence>MALYIDEAHNSKPSEYPMLAGRLRPTDFITVRTFSSFLTTSPSKASPRHHSVARACKEGEERDAGAGVASSDPSAASAEGD</sequence>
<dbReference type="Proteomes" id="UP000284706">
    <property type="component" value="Unassembled WGS sequence"/>
</dbReference>
<evidence type="ECO:0000256" key="1">
    <source>
        <dbReference type="SAM" id="MobiDB-lite"/>
    </source>
</evidence>
<evidence type="ECO:0000313" key="2">
    <source>
        <dbReference type="EMBL" id="PPQ74278.1"/>
    </source>
</evidence>
<dbReference type="InParanoid" id="A0A409W704"/>
<organism evidence="2 3">
    <name type="scientific">Gymnopilus dilepis</name>
    <dbReference type="NCBI Taxonomy" id="231916"/>
    <lineage>
        <taxon>Eukaryota</taxon>
        <taxon>Fungi</taxon>
        <taxon>Dikarya</taxon>
        <taxon>Basidiomycota</taxon>
        <taxon>Agaricomycotina</taxon>
        <taxon>Agaricomycetes</taxon>
        <taxon>Agaricomycetidae</taxon>
        <taxon>Agaricales</taxon>
        <taxon>Agaricineae</taxon>
        <taxon>Hymenogastraceae</taxon>
        <taxon>Gymnopilus</taxon>
    </lineage>
</organism>
<feature type="region of interest" description="Disordered" evidence="1">
    <location>
        <begin position="39"/>
        <end position="81"/>
    </location>
</feature>